<gene>
    <name evidence="2" type="ORF">FN846DRAFT_984802</name>
</gene>
<dbReference type="AlphaFoldDB" id="A0A5J5EUW8"/>
<accession>A0A5J5EUW8</accession>
<dbReference type="InParanoid" id="A0A5J5EUW8"/>
<evidence type="ECO:0000256" key="1">
    <source>
        <dbReference type="SAM" id="MobiDB-lite"/>
    </source>
</evidence>
<reference evidence="2 3" key="1">
    <citation type="submission" date="2019-09" db="EMBL/GenBank/DDBJ databases">
        <title>Draft genome of the ectomycorrhizal ascomycete Sphaerosporella brunnea.</title>
        <authorList>
            <consortium name="DOE Joint Genome Institute"/>
            <person name="Benucci G.M."/>
            <person name="Marozzi G."/>
            <person name="Antonielli L."/>
            <person name="Sanchez S."/>
            <person name="Marco P."/>
            <person name="Wang X."/>
            <person name="Falini L.B."/>
            <person name="Barry K."/>
            <person name="Haridas S."/>
            <person name="Lipzen A."/>
            <person name="Labutti K."/>
            <person name="Grigoriev I.V."/>
            <person name="Murat C."/>
            <person name="Martin F."/>
            <person name="Albertini E."/>
            <person name="Donnini D."/>
            <person name="Bonito G."/>
        </authorList>
    </citation>
    <scope>NUCLEOTIDE SEQUENCE [LARGE SCALE GENOMIC DNA]</scope>
    <source>
        <strain evidence="2 3">Sb_GMNB300</strain>
    </source>
</reference>
<proteinExistence type="predicted"/>
<protein>
    <submittedName>
        <fullName evidence="2">Uncharacterized protein</fullName>
    </submittedName>
</protein>
<dbReference type="Proteomes" id="UP000326924">
    <property type="component" value="Unassembled WGS sequence"/>
</dbReference>
<evidence type="ECO:0000313" key="3">
    <source>
        <dbReference type="Proteomes" id="UP000326924"/>
    </source>
</evidence>
<feature type="region of interest" description="Disordered" evidence="1">
    <location>
        <begin position="105"/>
        <end position="130"/>
    </location>
</feature>
<feature type="non-terminal residue" evidence="2">
    <location>
        <position position="151"/>
    </location>
</feature>
<comment type="caution">
    <text evidence="2">The sequence shown here is derived from an EMBL/GenBank/DDBJ whole genome shotgun (WGS) entry which is preliminary data.</text>
</comment>
<feature type="region of interest" description="Disordered" evidence="1">
    <location>
        <begin position="65"/>
        <end position="86"/>
    </location>
</feature>
<name>A0A5J5EUW8_9PEZI</name>
<keyword evidence="3" id="KW-1185">Reference proteome</keyword>
<evidence type="ECO:0000313" key="2">
    <source>
        <dbReference type="EMBL" id="KAA8904281.1"/>
    </source>
</evidence>
<dbReference type="EMBL" id="VXIS01000110">
    <property type="protein sequence ID" value="KAA8904281.1"/>
    <property type="molecule type" value="Genomic_DNA"/>
</dbReference>
<sequence>MTTPEQQTPLQHALDEYSLAVQRYGQVVEQLPASLRPGSFDRFRHRGNIFAIRRRTEEVIKATKRLQKARHGPQVHPAKSATTDAVKETAQVVADAAPTAENAGYAHGSIHSTMAGVKPTGNHDTGSMQEPDTVVAQAPDTSRPLHAQMAG</sequence>
<organism evidence="2 3">
    <name type="scientific">Sphaerosporella brunnea</name>
    <dbReference type="NCBI Taxonomy" id="1250544"/>
    <lineage>
        <taxon>Eukaryota</taxon>
        <taxon>Fungi</taxon>
        <taxon>Dikarya</taxon>
        <taxon>Ascomycota</taxon>
        <taxon>Pezizomycotina</taxon>
        <taxon>Pezizomycetes</taxon>
        <taxon>Pezizales</taxon>
        <taxon>Pyronemataceae</taxon>
        <taxon>Sphaerosporella</taxon>
    </lineage>
</organism>